<feature type="domain" description="Tll0287-like" evidence="4">
    <location>
        <begin position="36"/>
        <end position="206"/>
    </location>
</feature>
<accession>A0ABT0C742</accession>
<dbReference type="CDD" id="cd06225">
    <property type="entry name" value="HAMP"/>
    <property type="match status" value="1"/>
</dbReference>
<dbReference type="Pfam" id="PF11845">
    <property type="entry name" value="Tll0287-like"/>
    <property type="match status" value="1"/>
</dbReference>
<organism evidence="5 6">
    <name type="scientific">Thermostichus vulcanus str. 'Rupite'</name>
    <dbReference type="NCBI Taxonomy" id="2813851"/>
    <lineage>
        <taxon>Bacteria</taxon>
        <taxon>Bacillati</taxon>
        <taxon>Cyanobacteriota</taxon>
        <taxon>Cyanophyceae</taxon>
        <taxon>Thermostichales</taxon>
        <taxon>Thermostichaceae</taxon>
        <taxon>Thermostichus</taxon>
    </lineage>
</organism>
<feature type="compositionally biased region" description="Acidic residues" evidence="2">
    <location>
        <begin position="356"/>
        <end position="365"/>
    </location>
</feature>
<evidence type="ECO:0000256" key="2">
    <source>
        <dbReference type="SAM" id="MobiDB-lite"/>
    </source>
</evidence>
<keyword evidence="6" id="KW-1185">Reference proteome</keyword>
<evidence type="ECO:0000313" key="6">
    <source>
        <dbReference type="Proteomes" id="UP000830835"/>
    </source>
</evidence>
<evidence type="ECO:0000256" key="3">
    <source>
        <dbReference type="SAM" id="Phobius"/>
    </source>
</evidence>
<protein>
    <submittedName>
        <fullName evidence="5">DUF3365 domain-containing protein</fullName>
    </submittedName>
</protein>
<evidence type="ECO:0000313" key="5">
    <source>
        <dbReference type="EMBL" id="MCJ2541612.1"/>
    </source>
</evidence>
<gene>
    <name evidence="5" type="ORF">JX360_01620</name>
</gene>
<reference evidence="5" key="1">
    <citation type="submission" date="2021-02" db="EMBL/GenBank/DDBJ databases">
        <title>The CRISPR/cas machinery reduction and long-range gene transfer in the hot spring cyanobacterium Synechococcus.</title>
        <authorList>
            <person name="Dvorak P."/>
            <person name="Jahodarova E."/>
            <person name="Hasler P."/>
            <person name="Poulickova A."/>
        </authorList>
    </citation>
    <scope>NUCLEOTIDE SEQUENCE</scope>
    <source>
        <strain evidence="5">Rupite</strain>
    </source>
</reference>
<feature type="region of interest" description="Disordered" evidence="2">
    <location>
        <begin position="343"/>
        <end position="365"/>
    </location>
</feature>
<dbReference type="InterPro" id="IPR021796">
    <property type="entry name" value="Tll0287-like_dom"/>
</dbReference>
<dbReference type="Gene3D" id="6.10.340.10">
    <property type="match status" value="1"/>
</dbReference>
<keyword evidence="1" id="KW-0175">Coiled coil</keyword>
<proteinExistence type="predicted"/>
<evidence type="ECO:0000259" key="4">
    <source>
        <dbReference type="Pfam" id="PF11845"/>
    </source>
</evidence>
<dbReference type="RefSeq" id="WP_244348734.1">
    <property type="nucleotide sequence ID" value="NZ_JAFIRA010000002.1"/>
</dbReference>
<dbReference type="Proteomes" id="UP000830835">
    <property type="component" value="Unassembled WGS sequence"/>
</dbReference>
<dbReference type="EMBL" id="JAFIRA010000002">
    <property type="protein sequence ID" value="MCJ2541612.1"/>
    <property type="molecule type" value="Genomic_DNA"/>
</dbReference>
<name>A0ABT0C742_THEVL</name>
<keyword evidence="3" id="KW-1133">Transmembrane helix</keyword>
<keyword evidence="3" id="KW-0472">Membrane</keyword>
<feature type="coiled-coil region" evidence="1">
    <location>
        <begin position="298"/>
        <end position="325"/>
    </location>
</feature>
<comment type="caution">
    <text evidence="5">The sequence shown here is derived from an EMBL/GenBank/DDBJ whole genome shotgun (WGS) entry which is preliminary data.</text>
</comment>
<evidence type="ECO:0000256" key="1">
    <source>
        <dbReference type="SAM" id="Coils"/>
    </source>
</evidence>
<sequence length="365" mass="41676">MLNQLKLGAKFNLLLVSVYLLGSLTGGFVLSQVLQEKSEAKVVSEALVMINTINAQRLYTDQQVRPLLENAFGTDQFIAETVPSYGARRVFENLQRLGFEFKQKIYKEAVLDPTNPDDRADEFETELTARFAADESLEEISGFRQVRNIGSIFYIAYPIRIRRESCLICHSTPDVAPRGMVEVYGPNNGFNWQLGSTIGAQMVYIPAQQIFSQARQSFLVIMAIFLVMFAIALIALNRVLNSTVIKPIQILAQASQLMGAGKIKTEEDVDNMEFRRLSNVMKQEDELGQLSRIFQTMINKIIEREQKLRQQIRQLTIEIDQSRKAKEVSEIVESDFFKNLQRKAKSIRQRDPNLEPPEEENEDIQ</sequence>
<keyword evidence="3" id="KW-0812">Transmembrane</keyword>
<feature type="transmembrane region" description="Helical" evidence="3">
    <location>
        <begin position="218"/>
        <end position="236"/>
    </location>
</feature>